<name>A0AAE3IR67_9BACT</name>
<dbReference type="EMBL" id="JAOTPL010000008">
    <property type="protein sequence ID" value="MCU7694292.1"/>
    <property type="molecule type" value="Genomic_DNA"/>
</dbReference>
<proteinExistence type="predicted"/>
<evidence type="ECO:0000313" key="2">
    <source>
        <dbReference type="EMBL" id="MCU7694292.1"/>
    </source>
</evidence>
<organism evidence="2 3">
    <name type="scientific">Haoranjiania flava</name>
    <dbReference type="NCBI Taxonomy" id="1856322"/>
    <lineage>
        <taxon>Bacteria</taxon>
        <taxon>Pseudomonadati</taxon>
        <taxon>Bacteroidota</taxon>
        <taxon>Chitinophagia</taxon>
        <taxon>Chitinophagales</taxon>
        <taxon>Chitinophagaceae</taxon>
        <taxon>Haoranjiania</taxon>
    </lineage>
</organism>
<dbReference type="SUPFAM" id="SSF159888">
    <property type="entry name" value="YdhG-like"/>
    <property type="match status" value="1"/>
</dbReference>
<gene>
    <name evidence="2" type="ORF">OD355_07170</name>
</gene>
<protein>
    <submittedName>
        <fullName evidence="2">DUF1801 domain-containing protein</fullName>
    </submittedName>
</protein>
<evidence type="ECO:0000259" key="1">
    <source>
        <dbReference type="Pfam" id="PF08818"/>
    </source>
</evidence>
<evidence type="ECO:0000313" key="3">
    <source>
        <dbReference type="Proteomes" id="UP001209317"/>
    </source>
</evidence>
<dbReference type="AlphaFoldDB" id="A0AAE3IR67"/>
<reference evidence="2" key="1">
    <citation type="submission" date="2022-10" db="EMBL/GenBank/DDBJ databases">
        <authorList>
            <person name="Kim H.S."/>
            <person name="Kim J.-S."/>
            <person name="Suh M.K."/>
            <person name="Eom M.K."/>
            <person name="Lee J.-S."/>
        </authorList>
    </citation>
    <scope>NUCLEOTIDE SEQUENCE</scope>
    <source>
        <strain evidence="2">LIP-5</strain>
    </source>
</reference>
<dbReference type="Gene3D" id="3.90.1150.200">
    <property type="match status" value="1"/>
</dbReference>
<dbReference type="InterPro" id="IPR014922">
    <property type="entry name" value="YdhG-like"/>
</dbReference>
<accession>A0AAE3IR67</accession>
<dbReference type="Pfam" id="PF08818">
    <property type="entry name" value="DUF1801"/>
    <property type="match status" value="1"/>
</dbReference>
<dbReference type="RefSeq" id="WP_263037778.1">
    <property type="nucleotide sequence ID" value="NZ_JAOTPL010000008.1"/>
</dbReference>
<keyword evidence="3" id="KW-1185">Reference proteome</keyword>
<feature type="domain" description="YdhG-like" evidence="1">
    <location>
        <begin position="15"/>
        <end position="106"/>
    </location>
</feature>
<sequence>MNTVDEYIAAQSYKHQAKLETMRQAIKKTIPDALESMAYGMPAYKLKGKPLAYFGAAKNHIGFYGTPVTHEAFAEELSGYKQGKGSVQFPLDEELPIALIIKMIRYKAKTINGSEKIK</sequence>
<comment type="caution">
    <text evidence="2">The sequence shown here is derived from an EMBL/GenBank/DDBJ whole genome shotgun (WGS) entry which is preliminary data.</text>
</comment>
<dbReference type="Proteomes" id="UP001209317">
    <property type="component" value="Unassembled WGS sequence"/>
</dbReference>